<accession>C8VLT1</accession>
<proteinExistence type="predicted"/>
<reference evidence="2" key="2">
    <citation type="journal article" date="2009" name="Fungal Genet. Biol.">
        <title>The 2008 update of the Aspergillus nidulans genome annotation: a community effort.</title>
        <authorList>
            <person name="Wortman J.R."/>
            <person name="Gilsenan J.M."/>
            <person name="Joardar V."/>
            <person name="Deegan J."/>
            <person name="Clutterbuck J."/>
            <person name="Andersen M.R."/>
            <person name="Archer D."/>
            <person name="Bencina M."/>
            <person name="Braus G."/>
            <person name="Coutinho P."/>
            <person name="von Dohren H."/>
            <person name="Doonan J."/>
            <person name="Driessen A.J."/>
            <person name="Durek P."/>
            <person name="Espeso E."/>
            <person name="Fekete E."/>
            <person name="Flipphi M."/>
            <person name="Estrada C.G."/>
            <person name="Geysens S."/>
            <person name="Goldman G."/>
            <person name="de Groot P.W."/>
            <person name="Hansen K."/>
            <person name="Harris S.D."/>
            <person name="Heinekamp T."/>
            <person name="Helmstaedt K."/>
            <person name="Henrissat B."/>
            <person name="Hofmann G."/>
            <person name="Homan T."/>
            <person name="Horio T."/>
            <person name="Horiuchi H."/>
            <person name="James S."/>
            <person name="Jones M."/>
            <person name="Karaffa L."/>
            <person name="Karanyi Z."/>
            <person name="Kato M."/>
            <person name="Keller N."/>
            <person name="Kelly D.E."/>
            <person name="Kiel J.A."/>
            <person name="Kim J.M."/>
            <person name="van der Klei I.J."/>
            <person name="Klis F.M."/>
            <person name="Kovalchuk A."/>
            <person name="Krasevec N."/>
            <person name="Kubicek C.P."/>
            <person name="Liu B."/>
            <person name="Maccabe A."/>
            <person name="Meyer V."/>
            <person name="Mirabito P."/>
            <person name="Miskei M."/>
            <person name="Mos M."/>
            <person name="Mullins J."/>
            <person name="Nelson D.R."/>
            <person name="Nielsen J."/>
            <person name="Oakley B.R."/>
            <person name="Osmani S.A."/>
            <person name="Pakula T."/>
            <person name="Paszewski A."/>
            <person name="Paulsen I."/>
            <person name="Pilsyk S."/>
            <person name="Pocsi I."/>
            <person name="Punt P.J."/>
            <person name="Ram A.F."/>
            <person name="Ren Q."/>
            <person name="Robellet X."/>
            <person name="Robson G."/>
            <person name="Seiboth B."/>
            <person name="van Solingen P."/>
            <person name="Specht T."/>
            <person name="Sun J."/>
            <person name="Taheri-Talesh N."/>
            <person name="Takeshita N."/>
            <person name="Ussery D."/>
            <person name="vanKuyk P.A."/>
            <person name="Visser H."/>
            <person name="van de Vondervoort P.J."/>
            <person name="de Vries R.P."/>
            <person name="Walton J."/>
            <person name="Xiang X."/>
            <person name="Xiong Y."/>
            <person name="Zeng A.P."/>
            <person name="Brandt B.W."/>
            <person name="Cornell M.J."/>
            <person name="van den Hondel C.A."/>
            <person name="Visser J."/>
            <person name="Oliver S.G."/>
            <person name="Turner G."/>
        </authorList>
    </citation>
    <scope>GENOME REANNOTATION</scope>
    <source>
        <strain evidence="2">FGSC A4 / ATCC 38163 / CBS 112.46 / NRRL 194 / M139</strain>
    </source>
</reference>
<evidence type="ECO:0000313" key="1">
    <source>
        <dbReference type="EMBL" id="CBF84726.1"/>
    </source>
</evidence>
<dbReference type="RefSeq" id="XP_682157.2">
    <property type="nucleotide sequence ID" value="XM_677065.2"/>
</dbReference>
<dbReference type="OrthoDB" id="432412at2759"/>
<evidence type="ECO:0000313" key="2">
    <source>
        <dbReference type="Proteomes" id="UP000000560"/>
    </source>
</evidence>
<dbReference type="AlphaFoldDB" id="C8VLT1"/>
<dbReference type="EMBL" id="BN001307">
    <property type="protein sequence ID" value="CBF84726.1"/>
    <property type="molecule type" value="Genomic_DNA"/>
</dbReference>
<dbReference type="InterPro" id="IPR059181">
    <property type="entry name" value="RWDD2A-B_C"/>
</dbReference>
<dbReference type="Proteomes" id="UP000000560">
    <property type="component" value="Chromosome VII"/>
</dbReference>
<organism evidence="1 2">
    <name type="scientific">Emericella nidulans (strain FGSC A4 / ATCC 38163 / CBS 112.46 / NRRL 194 / M139)</name>
    <name type="common">Aspergillus nidulans</name>
    <dbReference type="NCBI Taxonomy" id="227321"/>
    <lineage>
        <taxon>Eukaryota</taxon>
        <taxon>Fungi</taxon>
        <taxon>Dikarya</taxon>
        <taxon>Ascomycota</taxon>
        <taxon>Pezizomycotina</taxon>
        <taxon>Eurotiomycetes</taxon>
        <taxon>Eurotiomycetidae</taxon>
        <taxon>Eurotiales</taxon>
        <taxon>Aspergillaceae</taxon>
        <taxon>Aspergillus</taxon>
        <taxon>Aspergillus subgen. Nidulantes</taxon>
    </lineage>
</organism>
<dbReference type="GO" id="GO:0006354">
    <property type="term" value="P:DNA-templated transcription elongation"/>
    <property type="evidence" value="ECO:0007669"/>
    <property type="project" value="InterPro"/>
</dbReference>
<dbReference type="HOGENOM" id="CLU_115008_0_0_1"/>
<name>C8VLT1_EMENI</name>
<dbReference type="GeneID" id="2868134"/>
<dbReference type="InterPro" id="IPR036735">
    <property type="entry name" value="NGN_dom_sf"/>
</dbReference>
<protein>
    <submittedName>
        <fullName evidence="1">Uncharacterized protein</fullName>
    </submittedName>
</protein>
<sequence length="139" mass="16003">MSYYNALIRTHHITSRKKVSALKRAADSLNVFALLRSGGCPGIMYIEAKDKDAVESWVSVVRNLRYKDFQLVSRPACVVIEEDFMKVEGKQKNDAQRRGKAFLDAGLEEVESVKEFGDLMAQRGVWQWWRKRMGYVRGD</sequence>
<reference evidence="2" key="1">
    <citation type="journal article" date="2005" name="Nature">
        <title>Sequencing of Aspergillus nidulans and comparative analysis with A. fumigatus and A. oryzae.</title>
        <authorList>
            <person name="Galagan J.E."/>
            <person name="Calvo S.E."/>
            <person name="Cuomo C."/>
            <person name="Ma L.J."/>
            <person name="Wortman J.R."/>
            <person name="Batzoglou S."/>
            <person name="Lee S.I."/>
            <person name="Basturkmen M."/>
            <person name="Spevak C.C."/>
            <person name="Clutterbuck J."/>
            <person name="Kapitonov V."/>
            <person name="Jurka J."/>
            <person name="Scazzocchio C."/>
            <person name="Farman M."/>
            <person name="Butler J."/>
            <person name="Purcell S."/>
            <person name="Harris S."/>
            <person name="Braus G.H."/>
            <person name="Draht O."/>
            <person name="Busch S."/>
            <person name="D'Enfert C."/>
            <person name="Bouchier C."/>
            <person name="Goldman G.H."/>
            <person name="Bell-Pedersen D."/>
            <person name="Griffiths-Jones S."/>
            <person name="Doonan J.H."/>
            <person name="Yu J."/>
            <person name="Vienken K."/>
            <person name="Pain A."/>
            <person name="Freitag M."/>
            <person name="Selker E.U."/>
            <person name="Archer D.B."/>
            <person name="Penalva M.A."/>
            <person name="Oakley B.R."/>
            <person name="Momany M."/>
            <person name="Tanaka T."/>
            <person name="Kumagai T."/>
            <person name="Asai K."/>
            <person name="Machida M."/>
            <person name="Nierman W.C."/>
            <person name="Denning D.W."/>
            <person name="Caddick M."/>
            <person name="Hynes M."/>
            <person name="Paoletti M."/>
            <person name="Fischer R."/>
            <person name="Miller B."/>
            <person name="Dyer P."/>
            <person name="Sachs M.S."/>
            <person name="Osmani S.A."/>
            <person name="Birren B.W."/>
        </authorList>
    </citation>
    <scope>NUCLEOTIDE SEQUENCE [LARGE SCALE GENOMIC DNA]</scope>
    <source>
        <strain evidence="2">FGSC A4 / ATCC 38163 / CBS 112.46 / NRRL 194 / M139</strain>
    </source>
</reference>
<keyword evidence="2" id="KW-1185">Reference proteome</keyword>
<dbReference type="eggNOG" id="ENOG502S3UC">
    <property type="taxonomic scope" value="Eukaryota"/>
</dbReference>
<dbReference type="OMA" id="VESWVDV"/>
<dbReference type="STRING" id="227321.C8VLT1"/>
<dbReference type="Gene3D" id="3.30.70.940">
    <property type="entry name" value="NusG, N-terminal domain"/>
    <property type="match status" value="1"/>
</dbReference>
<dbReference type="InParanoid" id="C8VLT1"/>
<dbReference type="KEGG" id="ani:ANIA_08888"/>
<dbReference type="CDD" id="cd24163">
    <property type="entry name" value="RWDD2_C"/>
    <property type="match status" value="1"/>
</dbReference>
<gene>
    <name evidence="1" type="ORF">ANIA_08888</name>
</gene>
<dbReference type="VEuPathDB" id="FungiDB:AN8888"/>